<reference evidence="2" key="2">
    <citation type="submission" date="2020-09" db="EMBL/GenBank/DDBJ databases">
        <authorList>
            <person name="Sun Q."/>
            <person name="Zhou Y."/>
        </authorList>
    </citation>
    <scope>NUCLEOTIDE SEQUENCE</scope>
    <source>
        <strain evidence="2">CGMCC 1.15367</strain>
    </source>
</reference>
<dbReference type="GO" id="GO:0006950">
    <property type="term" value="P:response to stress"/>
    <property type="evidence" value="ECO:0007669"/>
    <property type="project" value="TreeGrafter"/>
</dbReference>
<dbReference type="EMBL" id="BMIQ01000006">
    <property type="protein sequence ID" value="GGE15276.1"/>
    <property type="molecule type" value="Genomic_DNA"/>
</dbReference>
<dbReference type="InterPro" id="IPR039422">
    <property type="entry name" value="MarR/SlyA-like"/>
</dbReference>
<dbReference type="SUPFAM" id="SSF46785">
    <property type="entry name" value="Winged helix' DNA-binding domain"/>
    <property type="match status" value="1"/>
</dbReference>
<reference evidence="2" key="1">
    <citation type="journal article" date="2014" name="Int. J. Syst. Evol. Microbiol.">
        <title>Complete genome sequence of Corynebacterium casei LMG S-19264T (=DSM 44701T), isolated from a smear-ripened cheese.</title>
        <authorList>
            <consortium name="US DOE Joint Genome Institute (JGI-PGF)"/>
            <person name="Walter F."/>
            <person name="Albersmeier A."/>
            <person name="Kalinowski J."/>
            <person name="Ruckert C."/>
        </authorList>
    </citation>
    <scope>NUCLEOTIDE SEQUENCE</scope>
    <source>
        <strain evidence="2">CGMCC 1.15367</strain>
    </source>
</reference>
<dbReference type="GO" id="GO:0003700">
    <property type="term" value="F:DNA-binding transcription factor activity"/>
    <property type="evidence" value="ECO:0007669"/>
    <property type="project" value="InterPro"/>
</dbReference>
<organism evidence="2 3">
    <name type="scientific">Aureimonas endophytica</name>
    <dbReference type="NCBI Taxonomy" id="2027858"/>
    <lineage>
        <taxon>Bacteria</taxon>
        <taxon>Pseudomonadati</taxon>
        <taxon>Pseudomonadota</taxon>
        <taxon>Alphaproteobacteria</taxon>
        <taxon>Hyphomicrobiales</taxon>
        <taxon>Aurantimonadaceae</taxon>
        <taxon>Aureimonas</taxon>
    </lineage>
</organism>
<dbReference type="PROSITE" id="PS50995">
    <property type="entry name" value="HTH_MARR_2"/>
    <property type="match status" value="1"/>
</dbReference>
<dbReference type="AlphaFoldDB" id="A0A916ZUV7"/>
<evidence type="ECO:0000313" key="3">
    <source>
        <dbReference type="Proteomes" id="UP000644699"/>
    </source>
</evidence>
<dbReference type="InterPro" id="IPR000835">
    <property type="entry name" value="HTH_MarR-typ"/>
</dbReference>
<evidence type="ECO:0000259" key="1">
    <source>
        <dbReference type="PROSITE" id="PS50995"/>
    </source>
</evidence>
<dbReference type="SMART" id="SM00347">
    <property type="entry name" value="HTH_MARR"/>
    <property type="match status" value="1"/>
</dbReference>
<dbReference type="RefSeq" id="WP_188911309.1">
    <property type="nucleotide sequence ID" value="NZ_BMIQ01000006.1"/>
</dbReference>
<dbReference type="PRINTS" id="PR00598">
    <property type="entry name" value="HTHMARR"/>
</dbReference>
<feature type="domain" description="HTH marR-type" evidence="1">
    <location>
        <begin position="15"/>
        <end position="150"/>
    </location>
</feature>
<comment type="caution">
    <text evidence="2">The sequence shown here is derived from an EMBL/GenBank/DDBJ whole genome shotgun (WGS) entry which is preliminary data.</text>
</comment>
<protein>
    <recommendedName>
        <fullName evidence="1">HTH marR-type domain-containing protein</fullName>
    </recommendedName>
</protein>
<dbReference type="Proteomes" id="UP000644699">
    <property type="component" value="Unassembled WGS sequence"/>
</dbReference>
<accession>A0A916ZUV7</accession>
<dbReference type="PANTHER" id="PTHR33164">
    <property type="entry name" value="TRANSCRIPTIONAL REGULATOR, MARR FAMILY"/>
    <property type="match status" value="1"/>
</dbReference>
<dbReference type="Gene3D" id="1.10.10.10">
    <property type="entry name" value="Winged helix-like DNA-binding domain superfamily/Winged helix DNA-binding domain"/>
    <property type="match status" value="1"/>
</dbReference>
<gene>
    <name evidence="2" type="ORF">GCM10011390_37990</name>
</gene>
<dbReference type="PANTHER" id="PTHR33164:SF43">
    <property type="entry name" value="HTH-TYPE TRANSCRIPTIONAL REPRESSOR YETL"/>
    <property type="match status" value="1"/>
</dbReference>
<dbReference type="InterPro" id="IPR036388">
    <property type="entry name" value="WH-like_DNA-bd_sf"/>
</dbReference>
<name>A0A916ZUV7_9HYPH</name>
<proteinExistence type="predicted"/>
<evidence type="ECO:0000313" key="2">
    <source>
        <dbReference type="EMBL" id="GGE15276.1"/>
    </source>
</evidence>
<sequence length="156" mass="17100">MNGEQERQAGAGMVATGLVPHLLSVAKSARQLMQLALADLDVAVGQDSFLLAFAGQEARSVIDLAVALSVRPSTVSKMVDILEKKGWAARGRDEHDLRKVLVKLTPEGLETRSQVVKIRSSLETQLRKMANGEDAIDLSALRRLDETLSKRLSRRR</sequence>
<dbReference type="Pfam" id="PF01047">
    <property type="entry name" value="MarR"/>
    <property type="match status" value="1"/>
</dbReference>
<keyword evidence="3" id="KW-1185">Reference proteome</keyword>
<dbReference type="InterPro" id="IPR036390">
    <property type="entry name" value="WH_DNA-bd_sf"/>
</dbReference>